<evidence type="ECO:0000256" key="3">
    <source>
        <dbReference type="ARBA" id="ARBA00012737"/>
    </source>
</evidence>
<dbReference type="CDD" id="cd01991">
    <property type="entry name" value="Asn_synthase_B_C"/>
    <property type="match status" value="1"/>
</dbReference>
<dbReference type="CDD" id="cd00712">
    <property type="entry name" value="AsnB"/>
    <property type="match status" value="1"/>
</dbReference>
<organism evidence="10 11">
    <name type="scientific">Anabaena lutea FACHB-196</name>
    <dbReference type="NCBI Taxonomy" id="2692881"/>
    <lineage>
        <taxon>Bacteria</taxon>
        <taxon>Bacillati</taxon>
        <taxon>Cyanobacteriota</taxon>
        <taxon>Cyanophyceae</taxon>
        <taxon>Nostocales</taxon>
        <taxon>Nostocaceae</taxon>
        <taxon>Anabaena</taxon>
    </lineage>
</organism>
<accession>A0ABR8FHD1</accession>
<dbReference type="InterPro" id="IPR017932">
    <property type="entry name" value="GATase_2_dom"/>
</dbReference>
<comment type="caution">
    <text evidence="10">The sequence shown here is derived from an EMBL/GenBank/DDBJ whole genome shotgun (WGS) entry which is preliminary data.</text>
</comment>
<comment type="similarity">
    <text evidence="2">Belongs to the asparagine synthetase family.</text>
</comment>
<gene>
    <name evidence="10" type="primary">asnB</name>
    <name evidence="10" type="ORF">H6G59_16085</name>
</gene>
<dbReference type="NCBIfam" id="TIGR01536">
    <property type="entry name" value="asn_synth_AEB"/>
    <property type="match status" value="1"/>
</dbReference>
<dbReference type="EMBL" id="JACJST010000014">
    <property type="protein sequence ID" value="MBD2569388.1"/>
    <property type="molecule type" value="Genomic_DNA"/>
</dbReference>
<dbReference type="Gene3D" id="3.40.50.620">
    <property type="entry name" value="HUPs"/>
    <property type="match status" value="1"/>
</dbReference>
<reference evidence="10 11" key="1">
    <citation type="journal article" date="2020" name="ISME J.">
        <title>Comparative genomics reveals insights into cyanobacterial evolution and habitat adaptation.</title>
        <authorList>
            <person name="Chen M.Y."/>
            <person name="Teng W.K."/>
            <person name="Zhao L."/>
            <person name="Hu C.X."/>
            <person name="Zhou Y.K."/>
            <person name="Han B.P."/>
            <person name="Song L.R."/>
            <person name="Shu W.S."/>
        </authorList>
    </citation>
    <scope>NUCLEOTIDE SEQUENCE [LARGE SCALE GENOMIC DNA]</scope>
    <source>
        <strain evidence="10 11">FACHB-196</strain>
    </source>
</reference>
<keyword evidence="7" id="KW-0315">Glutamine amidotransferase</keyword>
<dbReference type="SUPFAM" id="SSF52402">
    <property type="entry name" value="Adenine nucleotide alpha hydrolases-like"/>
    <property type="match status" value="1"/>
</dbReference>
<keyword evidence="6" id="KW-0028">Amino-acid biosynthesis</keyword>
<feature type="domain" description="Glutamine amidotransferase type-2" evidence="9">
    <location>
        <begin position="2"/>
        <end position="231"/>
    </location>
</feature>
<name>A0ABR8FHD1_9NOST</name>
<dbReference type="Pfam" id="PF00733">
    <property type="entry name" value="Asn_synthase"/>
    <property type="match status" value="1"/>
</dbReference>
<evidence type="ECO:0000256" key="1">
    <source>
        <dbReference type="ARBA" id="ARBA00005187"/>
    </source>
</evidence>
<evidence type="ECO:0000256" key="6">
    <source>
        <dbReference type="ARBA" id="ARBA00022888"/>
    </source>
</evidence>
<evidence type="ECO:0000256" key="8">
    <source>
        <dbReference type="ARBA" id="ARBA00048741"/>
    </source>
</evidence>
<dbReference type="Pfam" id="PF13537">
    <property type="entry name" value="GATase_7"/>
    <property type="match status" value="1"/>
</dbReference>
<evidence type="ECO:0000256" key="7">
    <source>
        <dbReference type="ARBA" id="ARBA00022962"/>
    </source>
</evidence>
<dbReference type="InterPro" id="IPR051786">
    <property type="entry name" value="ASN_synthetase/amidase"/>
</dbReference>
<keyword evidence="11" id="KW-1185">Reference proteome</keyword>
<dbReference type="InterPro" id="IPR033738">
    <property type="entry name" value="AsnB_N"/>
</dbReference>
<keyword evidence="5" id="KW-0067">ATP-binding</keyword>
<evidence type="ECO:0000256" key="5">
    <source>
        <dbReference type="ARBA" id="ARBA00022840"/>
    </source>
</evidence>
<dbReference type="GO" id="GO:0004066">
    <property type="term" value="F:asparagine synthase (glutamine-hydrolyzing) activity"/>
    <property type="evidence" value="ECO:0007669"/>
    <property type="project" value="UniProtKB-EC"/>
</dbReference>
<protein>
    <recommendedName>
        <fullName evidence="3">asparagine synthase (glutamine-hydrolyzing)</fullName>
        <ecNumber evidence="3">6.3.5.4</ecNumber>
    </recommendedName>
</protein>
<comment type="pathway">
    <text evidence="1">Amino-acid biosynthesis; L-asparagine biosynthesis; L-asparagine from L-aspartate (L-Gln route): step 1/1.</text>
</comment>
<keyword evidence="6" id="KW-0061">Asparagine biosynthesis</keyword>
<dbReference type="PANTHER" id="PTHR43284">
    <property type="entry name" value="ASPARAGINE SYNTHETASE (GLUTAMINE-HYDROLYZING)"/>
    <property type="match status" value="1"/>
</dbReference>
<dbReference type="InterPro" id="IPR001962">
    <property type="entry name" value="Asn_synthase"/>
</dbReference>
<evidence type="ECO:0000313" key="11">
    <source>
        <dbReference type="Proteomes" id="UP000640531"/>
    </source>
</evidence>
<keyword evidence="4" id="KW-0547">Nucleotide-binding</keyword>
<evidence type="ECO:0000259" key="9">
    <source>
        <dbReference type="PROSITE" id="PS51278"/>
    </source>
</evidence>
<dbReference type="PROSITE" id="PS51278">
    <property type="entry name" value="GATASE_TYPE_2"/>
    <property type="match status" value="1"/>
</dbReference>
<sequence length="639" mass="72384">MCGIAGILKLDRSKIDSQLLKSVSSSLYTRGPDDFGFLGWSGESPVQLSRNPDELQNCLVGLVHRRLSILDLSEAGWQPMVTPDGRYAIVFNGEIYNYLELQAELKALGHTFHSHSDTEVLLTAYAHWGNQALNRLVGMFAFAILDTQKRSIFIARDFFGIKPLYYTHWHNGFAFASEIKALLEFPGLNHRINPQRLYDYLCLGLTDQGGETLLADIRQLPAAHYLEFSLDAPYKFDPVRYWQVNLNQRLEISFEEAAEQLRELFLNSVKLHLRSDVAVGAALSGGIDSSSIVMAMRYLEPDLEIHTFSYLADDPKVSEEQWMKIVSKAANSIMHTTQPTPTQLVEDLNHLIQVQDEPFGSTSIYAQNRVFRLAQEAGIKVMLDGQGADEMLGGYSGYLGARLASLIRQGQLGKATQFLQKASSLPNISSLKLLLIGGGFLLPENLQGAARDLVGKSFTPSWLNSTWFTEQGVMLASTTQNYKREVFWERLKHDLENSLISLLRYEDRNSMAFSIESRVPFLTPTLVNFMFSLPEEYIIAPDGTSKAVFRRAMRGIVPDTILNRRDKIGFATPEFSWLTALSPWVEEVLHSKPSIPVLKIDVVEREWRAVIEGRKPFNFRIWRWLNLIRWAEKYAVNFG</sequence>
<dbReference type="EC" id="6.3.5.4" evidence="3"/>
<evidence type="ECO:0000256" key="2">
    <source>
        <dbReference type="ARBA" id="ARBA00005752"/>
    </source>
</evidence>
<proteinExistence type="inferred from homology"/>
<evidence type="ECO:0000256" key="4">
    <source>
        <dbReference type="ARBA" id="ARBA00022741"/>
    </source>
</evidence>
<dbReference type="RefSeq" id="WP_190716139.1">
    <property type="nucleotide sequence ID" value="NZ_JACJST010000014.1"/>
</dbReference>
<dbReference type="InterPro" id="IPR014729">
    <property type="entry name" value="Rossmann-like_a/b/a_fold"/>
</dbReference>
<dbReference type="PANTHER" id="PTHR43284:SF1">
    <property type="entry name" value="ASPARAGINE SYNTHETASE"/>
    <property type="match status" value="1"/>
</dbReference>
<dbReference type="InterPro" id="IPR006426">
    <property type="entry name" value="Asn_synth_AEB"/>
</dbReference>
<keyword evidence="10" id="KW-0436">Ligase</keyword>
<dbReference type="SUPFAM" id="SSF56235">
    <property type="entry name" value="N-terminal nucleophile aminohydrolases (Ntn hydrolases)"/>
    <property type="match status" value="1"/>
</dbReference>
<evidence type="ECO:0000313" key="10">
    <source>
        <dbReference type="EMBL" id="MBD2569388.1"/>
    </source>
</evidence>
<dbReference type="InterPro" id="IPR029055">
    <property type="entry name" value="Ntn_hydrolases_N"/>
</dbReference>
<dbReference type="PIRSF" id="PIRSF001589">
    <property type="entry name" value="Asn_synthetase_glu-h"/>
    <property type="match status" value="1"/>
</dbReference>
<comment type="catalytic activity">
    <reaction evidence="8">
        <text>L-aspartate + L-glutamine + ATP + H2O = L-asparagine + L-glutamate + AMP + diphosphate + H(+)</text>
        <dbReference type="Rhea" id="RHEA:12228"/>
        <dbReference type="ChEBI" id="CHEBI:15377"/>
        <dbReference type="ChEBI" id="CHEBI:15378"/>
        <dbReference type="ChEBI" id="CHEBI:29985"/>
        <dbReference type="ChEBI" id="CHEBI:29991"/>
        <dbReference type="ChEBI" id="CHEBI:30616"/>
        <dbReference type="ChEBI" id="CHEBI:33019"/>
        <dbReference type="ChEBI" id="CHEBI:58048"/>
        <dbReference type="ChEBI" id="CHEBI:58359"/>
        <dbReference type="ChEBI" id="CHEBI:456215"/>
        <dbReference type="EC" id="6.3.5.4"/>
    </reaction>
</comment>
<dbReference type="Proteomes" id="UP000640531">
    <property type="component" value="Unassembled WGS sequence"/>
</dbReference>
<dbReference type="Gene3D" id="3.60.20.10">
    <property type="entry name" value="Glutamine Phosphoribosylpyrophosphate, subunit 1, domain 1"/>
    <property type="match status" value="1"/>
</dbReference>